<dbReference type="KEGG" id="samy:DB32_006018"/>
<dbReference type="CDD" id="cd00009">
    <property type="entry name" value="AAA"/>
    <property type="match status" value="1"/>
</dbReference>
<dbReference type="EMBL" id="CP011125">
    <property type="protein sequence ID" value="AKF08869.1"/>
    <property type="molecule type" value="Genomic_DNA"/>
</dbReference>
<keyword evidence="2" id="KW-1185">Reference proteome</keyword>
<gene>
    <name evidence="1" type="ORF">DB32_006018</name>
</gene>
<dbReference type="AlphaFoldDB" id="A0A0F6SGK8"/>
<reference evidence="1 2" key="1">
    <citation type="submission" date="2015-03" db="EMBL/GenBank/DDBJ databases">
        <title>Genome assembly of Sandaracinus amylolyticus DSM 53668.</title>
        <authorList>
            <person name="Sharma G."/>
            <person name="Subramanian S."/>
        </authorList>
    </citation>
    <scope>NUCLEOTIDE SEQUENCE [LARGE SCALE GENOMIC DNA]</scope>
    <source>
        <strain evidence="1 2">DSM 53668</strain>
    </source>
</reference>
<dbReference type="Gene3D" id="3.40.50.300">
    <property type="entry name" value="P-loop containing nucleotide triphosphate hydrolases"/>
    <property type="match status" value="1"/>
</dbReference>
<dbReference type="STRING" id="927083.DB32_006018"/>
<evidence type="ECO:0000313" key="1">
    <source>
        <dbReference type="EMBL" id="AKF08869.1"/>
    </source>
</evidence>
<organism evidence="1 2">
    <name type="scientific">Sandaracinus amylolyticus</name>
    <dbReference type="NCBI Taxonomy" id="927083"/>
    <lineage>
        <taxon>Bacteria</taxon>
        <taxon>Pseudomonadati</taxon>
        <taxon>Myxococcota</taxon>
        <taxon>Polyangia</taxon>
        <taxon>Polyangiales</taxon>
        <taxon>Sandaracinaceae</taxon>
        <taxon>Sandaracinus</taxon>
    </lineage>
</organism>
<sequence>MRPELRAIFERAEPADEQDLAALEQRSQREARRERLARSGIRLRPDDRKALMNDELYPTQALRDVKRWLAAATRTPNPGPNFLFVTGGTGLGKTVAAAWALTRQGGRFVTMETFLLDYARYLRDVSRDRAAELERERYAAPGLLVLDELGTEADAVLARTALSWLVDARCARRRHLTIVLSNLAEADVVARFTAGIYDPRTWDRLRRDGAFAKLDGESLRRPDYDAAAPRRSAP</sequence>
<dbReference type="Proteomes" id="UP000034883">
    <property type="component" value="Chromosome"/>
</dbReference>
<evidence type="ECO:0000313" key="2">
    <source>
        <dbReference type="Proteomes" id="UP000034883"/>
    </source>
</evidence>
<protein>
    <submittedName>
        <fullName evidence="1">Uncharacterized protein</fullName>
    </submittedName>
</protein>
<accession>A0A0F6SGK8</accession>
<name>A0A0F6SGK8_9BACT</name>
<dbReference type="InterPro" id="IPR027417">
    <property type="entry name" value="P-loop_NTPase"/>
</dbReference>
<dbReference type="SUPFAM" id="SSF52540">
    <property type="entry name" value="P-loop containing nucleoside triphosphate hydrolases"/>
    <property type="match status" value="1"/>
</dbReference>
<proteinExistence type="predicted"/>